<reference evidence="1 2" key="1">
    <citation type="journal article" date="2013" name="Front. Microbiol.">
        <title>Comparative genomic analyses of the cyanobacterium, Lyngbya aestuarii BL J, a powerful hydrogen producer.</title>
        <authorList>
            <person name="Kothari A."/>
            <person name="Vaughn M."/>
            <person name="Garcia-Pichel F."/>
        </authorList>
    </citation>
    <scope>NUCLEOTIDE SEQUENCE [LARGE SCALE GENOMIC DNA]</scope>
    <source>
        <strain evidence="1 2">BL J</strain>
    </source>
</reference>
<accession>U7QKZ8</accession>
<sequence length="107" mass="12296">MEHEIDFESEPFKSQLESLSLTIRDLSQEVQGNTVALLAILRTLELLHREIREGWFRDALPDNRQALYALLKEIETYGGWPYIPRASLRSLSEKLSAEPEDPPSSNQ</sequence>
<dbReference type="OrthoDB" id="516113at2"/>
<dbReference type="EMBL" id="AUZM01000009">
    <property type="protein sequence ID" value="ERT08639.1"/>
    <property type="molecule type" value="Genomic_DNA"/>
</dbReference>
<comment type="caution">
    <text evidence="1">The sequence shown here is derived from an EMBL/GenBank/DDBJ whole genome shotgun (WGS) entry which is preliminary data.</text>
</comment>
<keyword evidence="2" id="KW-1185">Reference proteome</keyword>
<dbReference type="Proteomes" id="UP000017127">
    <property type="component" value="Unassembled WGS sequence"/>
</dbReference>
<dbReference type="AlphaFoldDB" id="U7QKZ8"/>
<proteinExistence type="predicted"/>
<dbReference type="RefSeq" id="WP_023065231.1">
    <property type="nucleotide sequence ID" value="NZ_AUZM01000009.1"/>
</dbReference>
<gene>
    <name evidence="1" type="ORF">M595_1384</name>
</gene>
<protein>
    <submittedName>
        <fullName evidence="1">Uncharacterized protein</fullName>
    </submittedName>
</protein>
<organism evidence="1 2">
    <name type="scientific">Lyngbya aestuarii BL J</name>
    <dbReference type="NCBI Taxonomy" id="1348334"/>
    <lineage>
        <taxon>Bacteria</taxon>
        <taxon>Bacillati</taxon>
        <taxon>Cyanobacteriota</taxon>
        <taxon>Cyanophyceae</taxon>
        <taxon>Oscillatoriophycideae</taxon>
        <taxon>Oscillatoriales</taxon>
        <taxon>Microcoleaceae</taxon>
        <taxon>Lyngbya</taxon>
    </lineage>
</organism>
<name>U7QKZ8_9CYAN</name>
<dbReference type="PATRIC" id="fig|1348334.3.peg.1350"/>
<evidence type="ECO:0000313" key="1">
    <source>
        <dbReference type="EMBL" id="ERT08639.1"/>
    </source>
</evidence>
<evidence type="ECO:0000313" key="2">
    <source>
        <dbReference type="Proteomes" id="UP000017127"/>
    </source>
</evidence>